<dbReference type="Gene3D" id="1.10.10.10">
    <property type="entry name" value="Winged helix-like DNA-binding domain superfamily/Winged helix DNA-binding domain"/>
    <property type="match status" value="1"/>
</dbReference>
<dbReference type="Pfam" id="PF02082">
    <property type="entry name" value="Rrf2"/>
    <property type="match status" value="1"/>
</dbReference>
<dbReference type="NCBIfam" id="TIGR00738">
    <property type="entry name" value="rrf2_super"/>
    <property type="match status" value="1"/>
</dbReference>
<dbReference type="RefSeq" id="WP_420242853.1">
    <property type="nucleotide sequence ID" value="NZ_BOPV01000001.1"/>
</dbReference>
<gene>
    <name evidence="2" type="ORF">TMPK1_19780</name>
</gene>
<dbReference type="InterPro" id="IPR036388">
    <property type="entry name" value="WH-like_DNA-bd_sf"/>
</dbReference>
<dbReference type="InterPro" id="IPR000944">
    <property type="entry name" value="Tscrpt_reg_Rrf2"/>
</dbReference>
<dbReference type="PANTHER" id="PTHR33221:SF16">
    <property type="entry name" value="HTH-TYPE TRANSCRIPTIONAL REGULATOR SLR0846-RELATED"/>
    <property type="match status" value="1"/>
</dbReference>
<evidence type="ECO:0000313" key="3">
    <source>
        <dbReference type="Proteomes" id="UP000681075"/>
    </source>
</evidence>
<keyword evidence="3" id="KW-1185">Reference proteome</keyword>
<dbReference type="GO" id="GO:0003700">
    <property type="term" value="F:DNA-binding transcription factor activity"/>
    <property type="evidence" value="ECO:0007669"/>
    <property type="project" value="TreeGrafter"/>
</dbReference>
<proteinExistence type="predicted"/>
<sequence length="158" mass="16636">MLRRSEKLLLAIEAVLDVALHGGGTPVSSRAVAERQNTARRYLEPAFQGLVKAGILAGVRGSDGGYVLARERRRITLADIAGAVGAGRLDEGIEPASSPLGQKVVTPLAAELADGWENLLRGVTLEDLYQRARATQKPAAKARGGDDSQPPGNADFVI</sequence>
<dbReference type="InterPro" id="IPR036390">
    <property type="entry name" value="WH_DNA-bd_sf"/>
</dbReference>
<protein>
    <submittedName>
        <fullName evidence="2">Rrf2 family transcriptional regulator</fullName>
    </submittedName>
</protein>
<dbReference type="SUPFAM" id="SSF46785">
    <property type="entry name" value="Winged helix' DNA-binding domain"/>
    <property type="match status" value="1"/>
</dbReference>
<dbReference type="PROSITE" id="PS51197">
    <property type="entry name" value="HTH_RRF2_2"/>
    <property type="match status" value="1"/>
</dbReference>
<feature type="region of interest" description="Disordered" evidence="1">
    <location>
        <begin position="136"/>
        <end position="158"/>
    </location>
</feature>
<dbReference type="PANTHER" id="PTHR33221">
    <property type="entry name" value="WINGED HELIX-TURN-HELIX TRANSCRIPTIONAL REGULATOR, RRF2 FAMILY"/>
    <property type="match status" value="1"/>
</dbReference>
<evidence type="ECO:0000256" key="1">
    <source>
        <dbReference type="SAM" id="MobiDB-lite"/>
    </source>
</evidence>
<dbReference type="Proteomes" id="UP000681075">
    <property type="component" value="Unassembled WGS sequence"/>
</dbReference>
<name>A0A8S8XCZ1_9PROT</name>
<accession>A0A8S8XCZ1</accession>
<organism evidence="2 3">
    <name type="scientific">Roseiterribacter gracilis</name>
    <dbReference type="NCBI Taxonomy" id="2812848"/>
    <lineage>
        <taxon>Bacteria</taxon>
        <taxon>Pseudomonadati</taxon>
        <taxon>Pseudomonadota</taxon>
        <taxon>Alphaproteobacteria</taxon>
        <taxon>Rhodospirillales</taxon>
        <taxon>Roseiterribacteraceae</taxon>
        <taxon>Roseiterribacter</taxon>
    </lineage>
</organism>
<comment type="caution">
    <text evidence="2">The sequence shown here is derived from an EMBL/GenBank/DDBJ whole genome shotgun (WGS) entry which is preliminary data.</text>
</comment>
<dbReference type="AlphaFoldDB" id="A0A8S8XCZ1"/>
<reference evidence="2" key="1">
    <citation type="submission" date="2021-02" db="EMBL/GenBank/DDBJ databases">
        <title>Genome sequence of Rhodospirillales sp. strain TMPK1 isolated from soil.</title>
        <authorList>
            <person name="Nakai R."/>
            <person name="Kusada H."/>
            <person name="Tamaki H."/>
        </authorList>
    </citation>
    <scope>NUCLEOTIDE SEQUENCE</scope>
    <source>
        <strain evidence="2">TMPK1</strain>
    </source>
</reference>
<dbReference type="EMBL" id="BOPV01000001">
    <property type="protein sequence ID" value="GIL39741.1"/>
    <property type="molecule type" value="Genomic_DNA"/>
</dbReference>
<dbReference type="GO" id="GO:0005829">
    <property type="term" value="C:cytosol"/>
    <property type="evidence" value="ECO:0007669"/>
    <property type="project" value="TreeGrafter"/>
</dbReference>
<evidence type="ECO:0000313" key="2">
    <source>
        <dbReference type="EMBL" id="GIL39741.1"/>
    </source>
</evidence>